<feature type="domain" description="F-box" evidence="1">
    <location>
        <begin position="20"/>
        <end position="69"/>
    </location>
</feature>
<gene>
    <name evidence="2" type="ORF">NE237_025994</name>
</gene>
<evidence type="ECO:0000313" key="2">
    <source>
        <dbReference type="EMBL" id="KAJ4958883.1"/>
    </source>
</evidence>
<proteinExistence type="predicted"/>
<evidence type="ECO:0000313" key="3">
    <source>
        <dbReference type="Proteomes" id="UP001141806"/>
    </source>
</evidence>
<dbReference type="SMART" id="SM00256">
    <property type="entry name" value="FBOX"/>
    <property type="match status" value="1"/>
</dbReference>
<dbReference type="OrthoDB" id="5319261at2759"/>
<keyword evidence="3" id="KW-1185">Reference proteome</keyword>
<dbReference type="AlphaFoldDB" id="A0A9Q0H5V6"/>
<dbReference type="PROSITE" id="PS50181">
    <property type="entry name" value="FBOX"/>
    <property type="match status" value="1"/>
</dbReference>
<dbReference type="Gene3D" id="1.20.1280.50">
    <property type="match status" value="1"/>
</dbReference>
<organism evidence="2 3">
    <name type="scientific">Protea cynaroides</name>
    <dbReference type="NCBI Taxonomy" id="273540"/>
    <lineage>
        <taxon>Eukaryota</taxon>
        <taxon>Viridiplantae</taxon>
        <taxon>Streptophyta</taxon>
        <taxon>Embryophyta</taxon>
        <taxon>Tracheophyta</taxon>
        <taxon>Spermatophyta</taxon>
        <taxon>Magnoliopsida</taxon>
        <taxon>Proteales</taxon>
        <taxon>Proteaceae</taxon>
        <taxon>Protea</taxon>
    </lineage>
</organism>
<dbReference type="InterPro" id="IPR036047">
    <property type="entry name" value="F-box-like_dom_sf"/>
</dbReference>
<comment type="caution">
    <text evidence="2">The sequence shown here is derived from an EMBL/GenBank/DDBJ whole genome shotgun (WGS) entry which is preliminary data.</text>
</comment>
<reference evidence="2" key="1">
    <citation type="journal article" date="2023" name="Plant J.">
        <title>The genome of the king protea, Protea cynaroides.</title>
        <authorList>
            <person name="Chang J."/>
            <person name="Duong T.A."/>
            <person name="Schoeman C."/>
            <person name="Ma X."/>
            <person name="Roodt D."/>
            <person name="Barker N."/>
            <person name="Li Z."/>
            <person name="Van de Peer Y."/>
            <person name="Mizrachi E."/>
        </authorList>
    </citation>
    <scope>NUCLEOTIDE SEQUENCE</scope>
    <source>
        <tissue evidence="2">Young leaves</tissue>
    </source>
</reference>
<dbReference type="Proteomes" id="UP001141806">
    <property type="component" value="Unassembled WGS sequence"/>
</dbReference>
<protein>
    <recommendedName>
        <fullName evidence="1">F-box domain-containing protein</fullName>
    </recommendedName>
</protein>
<sequence>MGVITNTRTSNRDDDDASNTTEMNLLPHNIIFDIWNRLPIVSTLRFMSVCKLWYSLLGDHESHDKWMVALHQLPYLFFFFFLKPSVGVGVRGGPVKMNSLLMVNGDGGWKSREMPMGFELKSWLEQNHEIMGSCNGFLCIAPEQGHDPVFFKSHYKREDDVAQITIYFAPHPLNSTTLMCWFWLR</sequence>
<evidence type="ECO:0000259" key="1">
    <source>
        <dbReference type="PROSITE" id="PS50181"/>
    </source>
</evidence>
<dbReference type="InterPro" id="IPR001810">
    <property type="entry name" value="F-box_dom"/>
</dbReference>
<accession>A0A9Q0H5V6</accession>
<dbReference type="SUPFAM" id="SSF81383">
    <property type="entry name" value="F-box domain"/>
    <property type="match status" value="1"/>
</dbReference>
<dbReference type="PANTHER" id="PTHR31672:SF13">
    <property type="entry name" value="F-BOX PROTEIN CPR30-LIKE"/>
    <property type="match status" value="1"/>
</dbReference>
<dbReference type="PANTHER" id="PTHR31672">
    <property type="entry name" value="BNACNNG10540D PROTEIN"/>
    <property type="match status" value="1"/>
</dbReference>
<name>A0A9Q0H5V6_9MAGN</name>
<dbReference type="EMBL" id="JAMYWD010000010">
    <property type="protein sequence ID" value="KAJ4958883.1"/>
    <property type="molecule type" value="Genomic_DNA"/>
</dbReference>
<dbReference type="Pfam" id="PF00646">
    <property type="entry name" value="F-box"/>
    <property type="match status" value="1"/>
</dbReference>
<dbReference type="InterPro" id="IPR050796">
    <property type="entry name" value="SCF_F-box_component"/>
</dbReference>